<sequence>MVKKRRSDGPFSVPTRSPPSLCRTILLTSEFNSVDEITKVESAAPVTVSRFNFAVNVPPTRIFPSGCTAIELMTPVLVVNEASTEPSLKYRLIPKDPAATTFPSLCTATALTVVPGAAVNDASTVPSAFNRLRPPVKAPPTKIFPLASRAIALTVPPNADPTFVENAESTAPVSVSRLSRPVKLPPTRMWRTPLTDCSATA</sequence>
<name>A0A6J6JGE1_9ZZZZ</name>
<dbReference type="AlphaFoldDB" id="A0A6J6JGE1"/>
<evidence type="ECO:0000313" key="1">
    <source>
        <dbReference type="EMBL" id="CAB4635333.1"/>
    </source>
</evidence>
<organism evidence="1">
    <name type="scientific">freshwater metagenome</name>
    <dbReference type="NCBI Taxonomy" id="449393"/>
    <lineage>
        <taxon>unclassified sequences</taxon>
        <taxon>metagenomes</taxon>
        <taxon>ecological metagenomes</taxon>
    </lineage>
</organism>
<dbReference type="EMBL" id="CAEZVC010000152">
    <property type="protein sequence ID" value="CAB4635333.1"/>
    <property type="molecule type" value="Genomic_DNA"/>
</dbReference>
<accession>A0A6J6JGE1</accession>
<reference evidence="1" key="1">
    <citation type="submission" date="2020-05" db="EMBL/GenBank/DDBJ databases">
        <authorList>
            <person name="Chiriac C."/>
            <person name="Salcher M."/>
            <person name="Ghai R."/>
            <person name="Kavagutti S V."/>
        </authorList>
    </citation>
    <scope>NUCLEOTIDE SEQUENCE</scope>
</reference>
<gene>
    <name evidence="1" type="ORF">UFOPK1906_01736</name>
</gene>
<protein>
    <submittedName>
        <fullName evidence="1">Unannotated protein</fullName>
    </submittedName>
</protein>
<proteinExistence type="predicted"/>